<evidence type="ECO:0000313" key="2">
    <source>
        <dbReference type="Proteomes" id="UP000765509"/>
    </source>
</evidence>
<protein>
    <submittedName>
        <fullName evidence="1">Uncharacterized protein</fullName>
    </submittedName>
</protein>
<gene>
    <name evidence="1" type="ORF">O181_022259</name>
</gene>
<comment type="caution">
    <text evidence="1">The sequence shown here is derived from an EMBL/GenBank/DDBJ whole genome shotgun (WGS) entry which is preliminary data.</text>
</comment>
<dbReference type="AlphaFoldDB" id="A0A9Q3GXH5"/>
<reference evidence="1" key="1">
    <citation type="submission" date="2021-03" db="EMBL/GenBank/DDBJ databases">
        <title>Draft genome sequence of rust myrtle Austropuccinia psidii MF-1, a brazilian biotype.</title>
        <authorList>
            <person name="Quecine M.C."/>
            <person name="Pachon D.M.R."/>
            <person name="Bonatelli M.L."/>
            <person name="Correr F.H."/>
            <person name="Franceschini L.M."/>
            <person name="Leite T.F."/>
            <person name="Margarido G.R.A."/>
            <person name="Almeida C.A."/>
            <person name="Ferrarezi J.A."/>
            <person name="Labate C.A."/>
        </authorList>
    </citation>
    <scope>NUCLEOTIDE SEQUENCE</scope>
    <source>
        <strain evidence="1">MF-1</strain>
    </source>
</reference>
<keyword evidence="2" id="KW-1185">Reference proteome</keyword>
<name>A0A9Q3GXH5_9BASI</name>
<evidence type="ECO:0000313" key="1">
    <source>
        <dbReference type="EMBL" id="MBW0482544.1"/>
    </source>
</evidence>
<accession>A0A9Q3GXH5</accession>
<dbReference type="Proteomes" id="UP000765509">
    <property type="component" value="Unassembled WGS sequence"/>
</dbReference>
<proteinExistence type="predicted"/>
<dbReference type="EMBL" id="AVOT02006830">
    <property type="protein sequence ID" value="MBW0482544.1"/>
    <property type="molecule type" value="Genomic_DNA"/>
</dbReference>
<sequence>MPGQPPGSFDSSLCGFRLQMLHMQSLTLVQVPKNSNNCLCQGTLPKIHKQILMLVKVPDTSHTHPYTCAGLQQFRPFLTPGQPPDNSKNSLHD</sequence>
<organism evidence="1 2">
    <name type="scientific">Austropuccinia psidii MF-1</name>
    <dbReference type="NCBI Taxonomy" id="1389203"/>
    <lineage>
        <taxon>Eukaryota</taxon>
        <taxon>Fungi</taxon>
        <taxon>Dikarya</taxon>
        <taxon>Basidiomycota</taxon>
        <taxon>Pucciniomycotina</taxon>
        <taxon>Pucciniomycetes</taxon>
        <taxon>Pucciniales</taxon>
        <taxon>Sphaerophragmiaceae</taxon>
        <taxon>Austropuccinia</taxon>
    </lineage>
</organism>